<keyword evidence="2" id="KW-1185">Reference proteome</keyword>
<accession>A0ACC5WH27</accession>
<sequence length="150" mass="17132">MSSSLKRHVWLASCISAKAHDSLHPPGLVAVKLDQGQVLLDAVFKHLELTERDYFGLHLADESSDSPRWLDPNKPIRKQLKRGSPHHLNFRVKFFVSDPSKLQEEYTRYQYFLQIKQDILSGRLPCPHNTAALLASYSVQCEYTQISDAV</sequence>
<comment type="caution">
    <text evidence="1">The sequence shown here is derived from an EMBL/GenBank/DDBJ whole genome shotgun (WGS) entry which is preliminary data.</text>
</comment>
<evidence type="ECO:0000313" key="1">
    <source>
        <dbReference type="EMBL" id="MCI4378124.1"/>
    </source>
</evidence>
<dbReference type="EMBL" id="CM040458">
    <property type="protein sequence ID" value="MCI4378124.1"/>
    <property type="molecule type" value="Genomic_DNA"/>
</dbReference>
<reference evidence="1 2" key="1">
    <citation type="journal article" date="2022" name="bioRxiv">
        <title>An ancient truncated duplication of the anti-Mullerian hormone receptor type 2 gene is a potential conserved master sex determinant in the Pangasiidae catfish family.</title>
        <authorList>
            <person name="Wen M."/>
            <person name="Pan Q."/>
            <person name="Jouanno E."/>
            <person name="Montfort J."/>
            <person name="Zahm M."/>
            <person name="Cabau C."/>
            <person name="Klopp C."/>
            <person name="Iampietro C."/>
            <person name="Roques C."/>
            <person name="Bouchez O."/>
            <person name="Castinel A."/>
            <person name="Donnadieu C."/>
            <person name="Parrinello H."/>
            <person name="Poncet C."/>
            <person name="Belmonte E."/>
            <person name="Gautier V."/>
            <person name="Avarre J.-C."/>
            <person name="Dugue R."/>
            <person name="Gustiano R."/>
            <person name="Ha T.T.T."/>
            <person name="Campet M."/>
            <person name="Sriphairoj K."/>
            <person name="Ribolli J."/>
            <person name="de Almeida F.L."/>
            <person name="Desvignes T."/>
            <person name="Postlethwait J.H."/>
            <person name="Bucao C.F."/>
            <person name="Robinson-Rechavi M."/>
            <person name="Bobe J."/>
            <person name="Herpin A."/>
            <person name="Guiguen Y."/>
        </authorList>
    </citation>
    <scope>NUCLEOTIDE SEQUENCE [LARGE SCALE GENOMIC DNA]</scope>
    <source>
        <strain evidence="1">YG-Dec2019</strain>
    </source>
</reference>
<evidence type="ECO:0000313" key="2">
    <source>
        <dbReference type="Proteomes" id="UP000829447"/>
    </source>
</evidence>
<organism evidence="1 2">
    <name type="scientific">Pangasianodon gigas</name>
    <name type="common">Mekong giant catfish</name>
    <name type="synonym">Pangasius gigas</name>
    <dbReference type="NCBI Taxonomy" id="30993"/>
    <lineage>
        <taxon>Eukaryota</taxon>
        <taxon>Metazoa</taxon>
        <taxon>Chordata</taxon>
        <taxon>Craniata</taxon>
        <taxon>Vertebrata</taxon>
        <taxon>Euteleostomi</taxon>
        <taxon>Actinopterygii</taxon>
        <taxon>Neopterygii</taxon>
        <taxon>Teleostei</taxon>
        <taxon>Ostariophysi</taxon>
        <taxon>Siluriformes</taxon>
        <taxon>Pangasiidae</taxon>
        <taxon>Pangasianodon</taxon>
    </lineage>
</organism>
<dbReference type="Proteomes" id="UP000829447">
    <property type="component" value="Linkage Group LG5"/>
</dbReference>
<protein>
    <submittedName>
        <fullName evidence="1">Uncharacterized protein</fullName>
    </submittedName>
</protein>
<proteinExistence type="predicted"/>
<gene>
    <name evidence="1" type="ORF">PGIGA_G00212370</name>
</gene>
<name>A0ACC5WH27_PANGG</name>